<feature type="region of interest" description="Disordered" evidence="1">
    <location>
        <begin position="1"/>
        <end position="30"/>
    </location>
</feature>
<evidence type="ECO:0000256" key="1">
    <source>
        <dbReference type="SAM" id="MobiDB-lite"/>
    </source>
</evidence>
<reference evidence="2 3" key="1">
    <citation type="submission" date="2015-01" db="EMBL/GenBank/DDBJ databases">
        <title>Lifestyle Evolution in Cyanobacterial Symbionts of Sponges.</title>
        <authorList>
            <person name="Burgsdorf I."/>
            <person name="Slaby B.M."/>
            <person name="Handley K.M."/>
            <person name="Haber M."/>
            <person name="Blom J."/>
            <person name="Marshall C.W."/>
            <person name="Gilbert J.A."/>
            <person name="Hentschel U."/>
            <person name="Steindler L."/>
        </authorList>
    </citation>
    <scope>NUCLEOTIDE SEQUENCE [LARGE SCALE GENOMIC DNA]</scope>
    <source>
        <strain evidence="2">142</strain>
    </source>
</reference>
<sequence length="98" mass="10281">MKVGLRGIIRTQGRGNAPLGPATGRAGPGVLGEQEDVELNRQLKAGHEAGSATAHNHHIPDLVKDGAIRVVHRPASLARRARALPVKPAVCPSGIDHR</sequence>
<organism evidence="2 3">
    <name type="scientific">Candidatus Synechococcus spongiarum 142</name>
    <dbReference type="NCBI Taxonomy" id="1608213"/>
    <lineage>
        <taxon>Bacteria</taxon>
        <taxon>Bacillati</taxon>
        <taxon>Cyanobacteriota</taxon>
        <taxon>Cyanophyceae</taxon>
        <taxon>Synechococcales</taxon>
        <taxon>Synechococcaceae</taxon>
        <taxon>Synechococcus</taxon>
    </lineage>
</organism>
<proteinExistence type="predicted"/>
<accession>A0A6N3X465</accession>
<evidence type="ECO:0000313" key="3">
    <source>
        <dbReference type="Proteomes" id="UP000035054"/>
    </source>
</evidence>
<protein>
    <submittedName>
        <fullName evidence="2">Uncharacterized protein</fullName>
    </submittedName>
</protein>
<comment type="caution">
    <text evidence="2">The sequence shown here is derived from an EMBL/GenBank/DDBJ whole genome shotgun (WGS) entry which is preliminary data.</text>
</comment>
<gene>
    <name evidence="2" type="ORF">TH68_04160</name>
</gene>
<dbReference type="AlphaFoldDB" id="A0A6N3X465"/>
<dbReference type="Proteomes" id="UP000035054">
    <property type="component" value="Unassembled WGS sequence"/>
</dbReference>
<dbReference type="EMBL" id="JXUO01000135">
    <property type="protein sequence ID" value="KKZ14761.1"/>
    <property type="molecule type" value="Genomic_DNA"/>
</dbReference>
<name>A0A6N3X465_9SYNE</name>
<evidence type="ECO:0000313" key="2">
    <source>
        <dbReference type="EMBL" id="KKZ14761.1"/>
    </source>
</evidence>